<feature type="region of interest" description="Disordered" evidence="1">
    <location>
        <begin position="372"/>
        <end position="417"/>
    </location>
</feature>
<feature type="compositionally biased region" description="Basic and acidic residues" evidence="1">
    <location>
        <begin position="90"/>
        <end position="102"/>
    </location>
</feature>
<evidence type="ECO:0000313" key="2">
    <source>
        <dbReference type="EMBL" id="PWI71955.1"/>
    </source>
</evidence>
<name>A0A2U3EBS5_PURLI</name>
<evidence type="ECO:0000313" key="3">
    <source>
        <dbReference type="Proteomes" id="UP000245956"/>
    </source>
</evidence>
<organism evidence="2 3">
    <name type="scientific">Purpureocillium lilacinum</name>
    <name type="common">Paecilomyces lilacinus</name>
    <dbReference type="NCBI Taxonomy" id="33203"/>
    <lineage>
        <taxon>Eukaryota</taxon>
        <taxon>Fungi</taxon>
        <taxon>Dikarya</taxon>
        <taxon>Ascomycota</taxon>
        <taxon>Pezizomycotina</taxon>
        <taxon>Sordariomycetes</taxon>
        <taxon>Hypocreomycetidae</taxon>
        <taxon>Hypocreales</taxon>
        <taxon>Ophiocordycipitaceae</taxon>
        <taxon>Purpureocillium</taxon>
    </lineage>
</organism>
<feature type="compositionally biased region" description="Basic residues" evidence="1">
    <location>
        <begin position="253"/>
        <end position="271"/>
    </location>
</feature>
<dbReference type="EMBL" id="LCWV01000006">
    <property type="protein sequence ID" value="PWI71955.1"/>
    <property type="molecule type" value="Genomic_DNA"/>
</dbReference>
<proteinExistence type="predicted"/>
<feature type="region of interest" description="Disordered" evidence="1">
    <location>
        <begin position="61"/>
        <end position="126"/>
    </location>
</feature>
<sequence length="417" mass="45177">MTMDIAMGASAFPRDRRKLINAPWPWRWRGVASGGTPDRLSRGGGDELVLLVSGERVCERASELSPTGSVRPGTQPRVQDETSEAVRLYPEAHRQSGEENGRSRSTSLLPGRQTSPLNPSPKKATHPINRRARAAAMQQLDGLRGIGRLDGSLCLGPLGHMPLSTTTSPPSSSLCTPVALHRNALRNAPQLAQLLRRMSRRNPRFPLTEASVAPAADAAEKPLPRAPSPANRRPAGKPLQINSLPVPSGTLRGSRRRSTCRRLPAKCRRPQGHPSTVQDAAATPAFCTTTNKQPPANLEVGVWSVPPTRFMQYASIGPSSLHFTTRLPPLGSRDCFAARALDLAMPLTTALFPRQSGGAQSFVASSSAALLDHTLRPPPHGRQHRQRNRRNSYSYPSVRARESAEPKYSSSEPPSKP</sequence>
<dbReference type="AlphaFoldDB" id="A0A2U3EBS5"/>
<feature type="compositionally biased region" description="Low complexity" evidence="1">
    <location>
        <begin position="406"/>
        <end position="417"/>
    </location>
</feature>
<evidence type="ECO:0000256" key="1">
    <source>
        <dbReference type="SAM" id="MobiDB-lite"/>
    </source>
</evidence>
<comment type="caution">
    <text evidence="2">The sequence shown here is derived from an EMBL/GenBank/DDBJ whole genome shotgun (WGS) entry which is preliminary data.</text>
</comment>
<gene>
    <name evidence="2" type="ORF">PCL_10578</name>
</gene>
<feature type="region of interest" description="Disordered" evidence="1">
    <location>
        <begin position="210"/>
        <end position="278"/>
    </location>
</feature>
<reference evidence="2 3" key="1">
    <citation type="journal article" date="2016" name="Front. Microbiol.">
        <title>Genome and transcriptome sequences reveal the specific parasitism of the nematophagous Purpureocillium lilacinum 36-1.</title>
        <authorList>
            <person name="Xie J."/>
            <person name="Li S."/>
            <person name="Mo C."/>
            <person name="Xiao X."/>
            <person name="Peng D."/>
            <person name="Wang G."/>
            <person name="Xiao Y."/>
        </authorList>
    </citation>
    <scope>NUCLEOTIDE SEQUENCE [LARGE SCALE GENOMIC DNA]</scope>
    <source>
        <strain evidence="2 3">36-1</strain>
    </source>
</reference>
<accession>A0A2U3EBS5</accession>
<feature type="compositionally biased region" description="Polar residues" evidence="1">
    <location>
        <begin position="103"/>
        <end position="117"/>
    </location>
</feature>
<dbReference type="Proteomes" id="UP000245956">
    <property type="component" value="Unassembled WGS sequence"/>
</dbReference>
<feature type="compositionally biased region" description="Basic residues" evidence="1">
    <location>
        <begin position="379"/>
        <end position="390"/>
    </location>
</feature>
<protein>
    <submittedName>
        <fullName evidence="2">Uncharacterized protein</fullName>
    </submittedName>
</protein>